<accession>A0A7Z0EAK7</accession>
<dbReference type="RefSeq" id="WP_179443058.1">
    <property type="nucleotide sequence ID" value="NZ_BAAALK010000003.1"/>
</dbReference>
<proteinExistence type="predicted"/>
<sequence>MESLLFTIGGVVLIIGGIVGSIHYKKVDKIFDGGPFQDAPAEFLLLPLWGVAGIGLSRFFEWGYV</sequence>
<feature type="transmembrane region" description="Helical" evidence="1">
    <location>
        <begin position="6"/>
        <end position="22"/>
    </location>
</feature>
<dbReference type="EMBL" id="JACCFQ010000002">
    <property type="protein sequence ID" value="NYJ18123.1"/>
    <property type="molecule type" value="Genomic_DNA"/>
</dbReference>
<reference evidence="2 3" key="1">
    <citation type="submission" date="2020-07" db="EMBL/GenBank/DDBJ databases">
        <title>Sequencing the genomes of 1000 actinobacteria strains.</title>
        <authorList>
            <person name="Klenk H.-P."/>
        </authorList>
    </citation>
    <scope>NUCLEOTIDE SEQUENCE [LARGE SCALE GENOMIC DNA]</scope>
    <source>
        <strain evidence="2 3">DSM 15664</strain>
    </source>
</reference>
<protein>
    <submittedName>
        <fullName evidence="2">Uncharacterized protein</fullName>
    </submittedName>
</protein>
<gene>
    <name evidence="2" type="ORF">HNR11_002713</name>
</gene>
<keyword evidence="1" id="KW-1133">Transmembrane helix</keyword>
<keyword evidence="1" id="KW-0812">Transmembrane</keyword>
<comment type="caution">
    <text evidence="2">The sequence shown here is derived from an EMBL/GenBank/DDBJ whole genome shotgun (WGS) entry which is preliminary data.</text>
</comment>
<feature type="transmembrane region" description="Helical" evidence="1">
    <location>
        <begin position="43"/>
        <end position="60"/>
    </location>
</feature>
<name>A0A7Z0EAK7_9MICC</name>
<evidence type="ECO:0000313" key="3">
    <source>
        <dbReference type="Proteomes" id="UP000560069"/>
    </source>
</evidence>
<evidence type="ECO:0000313" key="2">
    <source>
        <dbReference type="EMBL" id="NYJ18123.1"/>
    </source>
</evidence>
<organism evidence="2 3">
    <name type="scientific">Nesterenkonia sandarakina</name>
    <dbReference type="NCBI Taxonomy" id="272918"/>
    <lineage>
        <taxon>Bacteria</taxon>
        <taxon>Bacillati</taxon>
        <taxon>Actinomycetota</taxon>
        <taxon>Actinomycetes</taxon>
        <taxon>Micrococcales</taxon>
        <taxon>Micrococcaceae</taxon>
        <taxon>Nesterenkonia</taxon>
    </lineage>
</organism>
<evidence type="ECO:0000256" key="1">
    <source>
        <dbReference type="SAM" id="Phobius"/>
    </source>
</evidence>
<dbReference type="Proteomes" id="UP000560069">
    <property type="component" value="Unassembled WGS sequence"/>
</dbReference>
<keyword evidence="1" id="KW-0472">Membrane</keyword>
<dbReference type="AlphaFoldDB" id="A0A7Z0EAK7"/>
<keyword evidence="3" id="KW-1185">Reference proteome</keyword>